<dbReference type="PIRSF" id="PIRSF003113">
    <property type="entry name" value="BolA"/>
    <property type="match status" value="1"/>
</dbReference>
<dbReference type="AlphaFoldDB" id="A0A1I4NNR2"/>
<dbReference type="STRING" id="1720063.SAMN05216217_101450"/>
<comment type="similarity">
    <text evidence="1 2">Belongs to the BolA/IbaG family.</text>
</comment>
<dbReference type="PANTHER" id="PTHR46229:SF2">
    <property type="entry name" value="BOLA-LIKE PROTEIN 1"/>
    <property type="match status" value="1"/>
</dbReference>
<keyword evidence="4" id="KW-1185">Reference proteome</keyword>
<dbReference type="InterPro" id="IPR050961">
    <property type="entry name" value="BolA/IbaG_stress_morph_reg"/>
</dbReference>
<organism evidence="3 4">
    <name type="scientific">Halopseudomonas yangmingensis</name>
    <dbReference type="NCBI Taxonomy" id="1720063"/>
    <lineage>
        <taxon>Bacteria</taxon>
        <taxon>Pseudomonadati</taxon>
        <taxon>Pseudomonadota</taxon>
        <taxon>Gammaproteobacteria</taxon>
        <taxon>Pseudomonadales</taxon>
        <taxon>Pseudomonadaceae</taxon>
        <taxon>Halopseudomonas</taxon>
    </lineage>
</organism>
<dbReference type="GO" id="GO:0006351">
    <property type="term" value="P:DNA-templated transcription"/>
    <property type="evidence" value="ECO:0007669"/>
    <property type="project" value="TreeGrafter"/>
</dbReference>
<sequence length="105" mass="11565">MSTVQHALEQALQTLQPSHLQLLNESHMHNVPPGSESHFKAVLVSAQFDGQGKVRRHQAVYAALGPLMQRIHALALHTYTPQEWVELNQAPDSPNCMGGGKHQGE</sequence>
<accession>A0A1I4NNR2</accession>
<dbReference type="InterPro" id="IPR002634">
    <property type="entry name" value="BolA"/>
</dbReference>
<dbReference type="InterPro" id="IPR036065">
    <property type="entry name" value="BolA-like_sf"/>
</dbReference>
<dbReference type="PANTHER" id="PTHR46229">
    <property type="entry name" value="BOLA TRANSCRIPTION REGULATOR"/>
    <property type="match status" value="1"/>
</dbReference>
<dbReference type="Pfam" id="PF01722">
    <property type="entry name" value="BolA"/>
    <property type="match status" value="1"/>
</dbReference>
<dbReference type="Gene3D" id="3.30.300.90">
    <property type="entry name" value="BolA-like"/>
    <property type="match status" value="1"/>
</dbReference>
<reference evidence="4" key="1">
    <citation type="submission" date="2016-10" db="EMBL/GenBank/DDBJ databases">
        <authorList>
            <person name="Varghese N."/>
            <person name="Submissions S."/>
        </authorList>
    </citation>
    <scope>NUCLEOTIDE SEQUENCE [LARGE SCALE GENOMIC DNA]</scope>
    <source>
        <strain evidence="4">DSM 24213</strain>
    </source>
</reference>
<dbReference type="RefSeq" id="WP_093472052.1">
    <property type="nucleotide sequence ID" value="NZ_FOUI01000001.1"/>
</dbReference>
<dbReference type="SUPFAM" id="SSF82657">
    <property type="entry name" value="BolA-like"/>
    <property type="match status" value="1"/>
</dbReference>
<evidence type="ECO:0000313" key="3">
    <source>
        <dbReference type="EMBL" id="SFM17172.1"/>
    </source>
</evidence>
<dbReference type="GO" id="GO:0005829">
    <property type="term" value="C:cytosol"/>
    <property type="evidence" value="ECO:0007669"/>
    <property type="project" value="TreeGrafter"/>
</dbReference>
<gene>
    <name evidence="3" type="ORF">SAMN05216217_101450</name>
</gene>
<evidence type="ECO:0000313" key="4">
    <source>
        <dbReference type="Proteomes" id="UP000243629"/>
    </source>
</evidence>
<dbReference type="Proteomes" id="UP000243629">
    <property type="component" value="Unassembled WGS sequence"/>
</dbReference>
<dbReference type="OrthoDB" id="9801469at2"/>
<protein>
    <submittedName>
        <fullName evidence="3">BolA protein</fullName>
    </submittedName>
</protein>
<proteinExistence type="inferred from homology"/>
<name>A0A1I4NNR2_9GAMM</name>
<evidence type="ECO:0000256" key="1">
    <source>
        <dbReference type="ARBA" id="ARBA00005578"/>
    </source>
</evidence>
<dbReference type="EMBL" id="FOUI01000001">
    <property type="protein sequence ID" value="SFM17172.1"/>
    <property type="molecule type" value="Genomic_DNA"/>
</dbReference>
<evidence type="ECO:0000256" key="2">
    <source>
        <dbReference type="RuleBase" id="RU003860"/>
    </source>
</evidence>